<sequence>MNIKVKTTMAFTVFGLLYTVVALMMPKAAVGNPFAPKVFPLILGIGLTVMGALYTVKEYKHWKEEQASGVEEEISPKKQEIENKTNKLITITAVAGIVYAAIFEHAGYVISTSLFIGAIMFAINGKKKWMLNLAVAIIFSVAVYFVFSTLLAIPLPKIPGLEI</sequence>
<feature type="transmembrane region" description="Helical" evidence="1">
    <location>
        <begin position="108"/>
        <end position="124"/>
    </location>
</feature>
<keyword evidence="1" id="KW-1133">Transmembrane helix</keyword>
<evidence type="ECO:0000313" key="4">
    <source>
        <dbReference type="Proteomes" id="UP000006875"/>
    </source>
</evidence>
<feature type="domain" description="DUF1468" evidence="2">
    <location>
        <begin position="12"/>
        <end position="156"/>
    </location>
</feature>
<evidence type="ECO:0000256" key="1">
    <source>
        <dbReference type="SAM" id="Phobius"/>
    </source>
</evidence>
<proteinExistence type="predicted"/>
<dbReference type="InterPro" id="IPR009936">
    <property type="entry name" value="DUF1468"/>
</dbReference>
<feature type="transmembrane region" description="Helical" evidence="1">
    <location>
        <begin position="131"/>
        <end position="153"/>
    </location>
</feature>
<name>E3HAS9_ILYPC</name>
<dbReference type="HOGENOM" id="CLU_110735_6_0_0"/>
<dbReference type="Pfam" id="PF07331">
    <property type="entry name" value="TctB"/>
    <property type="match status" value="1"/>
</dbReference>
<dbReference type="Proteomes" id="UP000006875">
    <property type="component" value="Chromosome"/>
</dbReference>
<evidence type="ECO:0000259" key="2">
    <source>
        <dbReference type="Pfam" id="PF07331"/>
    </source>
</evidence>
<dbReference type="KEGG" id="ipo:Ilyop_0291"/>
<feature type="transmembrane region" description="Helical" evidence="1">
    <location>
        <begin position="7"/>
        <end position="26"/>
    </location>
</feature>
<gene>
    <name evidence="3" type="ordered locus">Ilyop_0291</name>
</gene>
<reference evidence="3 4" key="1">
    <citation type="journal article" date="2010" name="Stand. Genomic Sci.">
        <title>Complete genome sequence of Ilyobacter polytropus type strain (CuHbu1).</title>
        <authorList>
            <person name="Sikorski J."/>
            <person name="Chertkov O."/>
            <person name="Lapidus A."/>
            <person name="Nolan M."/>
            <person name="Lucas S."/>
            <person name="Del Rio T.G."/>
            <person name="Tice H."/>
            <person name="Cheng J.F."/>
            <person name="Tapia R."/>
            <person name="Han C."/>
            <person name="Goodwin L."/>
            <person name="Pitluck S."/>
            <person name="Liolios K."/>
            <person name="Ivanova N."/>
            <person name="Mavromatis K."/>
            <person name="Mikhailova N."/>
            <person name="Pati A."/>
            <person name="Chen A."/>
            <person name="Palaniappan K."/>
            <person name="Land M."/>
            <person name="Hauser L."/>
            <person name="Chang Y.J."/>
            <person name="Jeffries C.D."/>
            <person name="Brambilla E."/>
            <person name="Yasawong M."/>
            <person name="Rohde M."/>
            <person name="Pukall R."/>
            <person name="Spring S."/>
            <person name="Goker M."/>
            <person name="Woyke T."/>
            <person name="Bristow J."/>
            <person name="Eisen J.A."/>
            <person name="Markowitz V."/>
            <person name="Hugenholtz P."/>
            <person name="Kyrpides N.C."/>
            <person name="Klenk H.P."/>
        </authorList>
    </citation>
    <scope>NUCLEOTIDE SEQUENCE [LARGE SCALE GENOMIC DNA]</scope>
    <source>
        <strain evidence="4">ATCC 51220 / DSM 2926 / LMG 16218 / CuHBu1</strain>
    </source>
</reference>
<accession>E3HAS9</accession>
<keyword evidence="1" id="KW-0812">Transmembrane</keyword>
<dbReference type="OrthoDB" id="5870591at2"/>
<protein>
    <submittedName>
        <fullName evidence="3">Tricarboxylate transport protein TctB</fullName>
    </submittedName>
</protein>
<dbReference type="AlphaFoldDB" id="E3HAS9"/>
<dbReference type="RefSeq" id="WP_013386751.1">
    <property type="nucleotide sequence ID" value="NC_014632.1"/>
</dbReference>
<keyword evidence="4" id="KW-1185">Reference proteome</keyword>
<feature type="transmembrane region" description="Helical" evidence="1">
    <location>
        <begin position="85"/>
        <end position="102"/>
    </location>
</feature>
<evidence type="ECO:0000313" key="3">
    <source>
        <dbReference type="EMBL" id="ADO82080.1"/>
    </source>
</evidence>
<dbReference type="STRING" id="572544.Ilyop_0291"/>
<dbReference type="EMBL" id="CP002281">
    <property type="protein sequence ID" value="ADO82080.1"/>
    <property type="molecule type" value="Genomic_DNA"/>
</dbReference>
<feature type="transmembrane region" description="Helical" evidence="1">
    <location>
        <begin position="38"/>
        <end position="56"/>
    </location>
</feature>
<dbReference type="eggNOG" id="ENOG50333F3">
    <property type="taxonomic scope" value="Bacteria"/>
</dbReference>
<organism evidence="3 4">
    <name type="scientific">Ilyobacter polytropus (strain ATCC 51220 / DSM 2926 / LMG 16218 / CuHBu1)</name>
    <dbReference type="NCBI Taxonomy" id="572544"/>
    <lineage>
        <taxon>Bacteria</taxon>
        <taxon>Fusobacteriati</taxon>
        <taxon>Fusobacteriota</taxon>
        <taxon>Fusobacteriia</taxon>
        <taxon>Fusobacteriales</taxon>
        <taxon>Fusobacteriaceae</taxon>
        <taxon>Ilyobacter</taxon>
    </lineage>
</organism>
<keyword evidence="1" id="KW-0472">Membrane</keyword>